<proteinExistence type="inferred from homology"/>
<dbReference type="InterPro" id="IPR002347">
    <property type="entry name" value="SDR_fam"/>
</dbReference>
<organism evidence="3 4">
    <name type="scientific">Paraburkholderia graminis</name>
    <dbReference type="NCBI Taxonomy" id="60548"/>
    <lineage>
        <taxon>Bacteria</taxon>
        <taxon>Pseudomonadati</taxon>
        <taxon>Pseudomonadota</taxon>
        <taxon>Betaproteobacteria</taxon>
        <taxon>Burkholderiales</taxon>
        <taxon>Burkholderiaceae</taxon>
        <taxon>Paraburkholderia</taxon>
    </lineage>
</organism>
<comment type="similarity">
    <text evidence="1">Belongs to the short-chain dehydrogenases/reductases (SDR) family.</text>
</comment>
<evidence type="ECO:0000313" key="4">
    <source>
        <dbReference type="Proteomes" id="UP001245184"/>
    </source>
</evidence>
<evidence type="ECO:0000256" key="2">
    <source>
        <dbReference type="ARBA" id="ARBA00023002"/>
    </source>
</evidence>
<name>A0ABD5CN30_9BURK</name>
<dbReference type="PANTHER" id="PTHR43639">
    <property type="entry name" value="OXIDOREDUCTASE, SHORT-CHAIN DEHYDROGENASE/REDUCTASE FAMILY (AFU_ORTHOLOGUE AFUA_5G02870)"/>
    <property type="match status" value="1"/>
</dbReference>
<accession>A0ABD5CN30</accession>
<dbReference type="Pfam" id="PF13561">
    <property type="entry name" value="adh_short_C2"/>
    <property type="match status" value="1"/>
</dbReference>
<dbReference type="GO" id="GO:0004316">
    <property type="term" value="F:3-oxoacyl-[acyl-carrier-protein] reductase (NADPH) activity"/>
    <property type="evidence" value="ECO:0007669"/>
    <property type="project" value="UniProtKB-EC"/>
</dbReference>
<dbReference type="PRINTS" id="PR00081">
    <property type="entry name" value="GDHRDH"/>
</dbReference>
<dbReference type="Gene3D" id="3.40.50.720">
    <property type="entry name" value="NAD(P)-binding Rossmann-like Domain"/>
    <property type="match status" value="1"/>
</dbReference>
<dbReference type="FunFam" id="3.40.50.720:FF:000084">
    <property type="entry name" value="Short-chain dehydrogenase reductase"/>
    <property type="match status" value="1"/>
</dbReference>
<sequence length="284" mass="29427">MLGDFSDFFCIDHYTNILTVCAADFTFMHRSLHKRRAMNNDLVGKRALVTGGSRGIGAAIALALAEEGADVALTFQNSAERAQAVVASIEKLGRRGVAIKADIADPAAIRRSVDEAVGALGGLDILVNNAAIARYNTIADFDLADIDALLAVNIRGPILATQAAIPHIKAGGRIITIGSAGADRIVGAAGTVYYMTKSALQSFTRGLAQELGPKDITANLVQPGSTDTEMNPANGESADFQRSLAPLGRFAAPADIAAAVTFLASPAARHVTGTILTVDGGLLT</sequence>
<dbReference type="PRINTS" id="PR00080">
    <property type="entry name" value="SDRFAMILY"/>
</dbReference>
<protein>
    <submittedName>
        <fullName evidence="3">3-oxoacyl-[acyl-carrier protein] reductase</fullName>
        <ecNumber evidence="3">1.1.1.100</ecNumber>
    </submittedName>
</protein>
<dbReference type="EC" id="1.1.1.100" evidence="3"/>
<dbReference type="PANTHER" id="PTHR43639:SF1">
    <property type="entry name" value="SHORT-CHAIN DEHYDROGENASE_REDUCTASE FAMILY PROTEIN"/>
    <property type="match status" value="1"/>
</dbReference>
<dbReference type="EMBL" id="JAVIZN010000002">
    <property type="protein sequence ID" value="MDR6206734.1"/>
    <property type="molecule type" value="Genomic_DNA"/>
</dbReference>
<dbReference type="Proteomes" id="UP001245184">
    <property type="component" value="Unassembled WGS sequence"/>
</dbReference>
<dbReference type="InterPro" id="IPR036291">
    <property type="entry name" value="NAD(P)-bd_dom_sf"/>
</dbReference>
<evidence type="ECO:0000256" key="1">
    <source>
        <dbReference type="ARBA" id="ARBA00006484"/>
    </source>
</evidence>
<evidence type="ECO:0000313" key="3">
    <source>
        <dbReference type="EMBL" id="MDR6206734.1"/>
    </source>
</evidence>
<dbReference type="AlphaFoldDB" id="A0ABD5CN30"/>
<reference evidence="3 4" key="1">
    <citation type="submission" date="2023-08" db="EMBL/GenBank/DDBJ databases">
        <title>Genome sequencing of plant associated microbes to promote plant fitness in Sorghum bicolor and Oryza sativa.</title>
        <authorList>
            <person name="Coleman-Derr D."/>
        </authorList>
    </citation>
    <scope>NUCLEOTIDE SEQUENCE [LARGE SCALE GENOMIC DNA]</scope>
    <source>
        <strain evidence="3 4">SLBN-33</strain>
    </source>
</reference>
<gene>
    <name evidence="3" type="ORF">QF025_005454</name>
</gene>
<keyword evidence="2 3" id="KW-0560">Oxidoreductase</keyword>
<comment type="caution">
    <text evidence="3">The sequence shown here is derived from an EMBL/GenBank/DDBJ whole genome shotgun (WGS) entry which is preliminary data.</text>
</comment>
<dbReference type="SUPFAM" id="SSF51735">
    <property type="entry name" value="NAD(P)-binding Rossmann-fold domains"/>
    <property type="match status" value="1"/>
</dbReference>